<dbReference type="EMBL" id="NDYL01000001">
    <property type="protein sequence ID" value="OXB94838.1"/>
    <property type="molecule type" value="Genomic_DNA"/>
</dbReference>
<gene>
    <name evidence="1" type="ORF">B9L23_08225</name>
</gene>
<evidence type="ECO:0000313" key="2">
    <source>
        <dbReference type="Proteomes" id="UP000198394"/>
    </source>
</evidence>
<accession>A0A226QSG4</accession>
<evidence type="ECO:0000313" key="1">
    <source>
        <dbReference type="EMBL" id="OXB94838.1"/>
    </source>
</evidence>
<organism evidence="1 2">
    <name type="scientific">Parageobacillus galactosidasius</name>
    <dbReference type="NCBI Taxonomy" id="883812"/>
    <lineage>
        <taxon>Bacteria</taxon>
        <taxon>Bacillati</taxon>
        <taxon>Bacillota</taxon>
        <taxon>Bacilli</taxon>
        <taxon>Bacillales</taxon>
        <taxon>Anoxybacillaceae</taxon>
        <taxon>Parageobacillus</taxon>
    </lineage>
</organism>
<comment type="caution">
    <text evidence="1">The sequence shown here is derived from an EMBL/GenBank/DDBJ whole genome shotgun (WGS) entry which is preliminary data.</text>
</comment>
<dbReference type="AlphaFoldDB" id="A0A226QSG4"/>
<keyword evidence="2" id="KW-1185">Reference proteome</keyword>
<dbReference type="Proteomes" id="UP000198394">
    <property type="component" value="Unassembled WGS sequence"/>
</dbReference>
<reference evidence="1 2" key="1">
    <citation type="submission" date="2017-04" db="EMBL/GenBank/DDBJ databases">
        <title>The genome sequence of Parageobacillus galactosidasius DSM 18751.</title>
        <authorList>
            <person name="Ramaloko W.T."/>
            <person name="Koen N."/>
            <person name="Polliack S."/>
            <person name="Aliyu H."/>
            <person name="Lebre P."/>
            <person name="Mohr T."/>
            <person name="Oswald F."/>
            <person name="Zwick M."/>
            <person name="Neumann A."/>
            <person name="Syldatk C."/>
            <person name="Cowan D."/>
            <person name="De Maayer P."/>
        </authorList>
    </citation>
    <scope>NUCLEOTIDE SEQUENCE [LARGE SCALE GENOMIC DNA]</scope>
    <source>
        <strain evidence="1 2">DSM 18751</strain>
    </source>
</reference>
<proteinExistence type="predicted"/>
<sequence>MLPIKEGDTVFIQSDCYTGHATITYIDYQSLYNHHAYPVQVEIKESDLDKKLDDFNSGQRVFRVNLKEIVGLQESENTYMDGENNLAIDDKQMSLFDI</sequence>
<name>A0A226QSG4_9BACL</name>
<protein>
    <submittedName>
        <fullName evidence="1">Uncharacterized protein</fullName>
    </submittedName>
</protein>